<reference evidence="8 10" key="1">
    <citation type="submission" date="2016-03" db="EMBL/GenBank/DDBJ databases">
        <title>Cyphomyrmex costatus WGS genome.</title>
        <authorList>
            <person name="Nygaard S."/>
            <person name="Hu H."/>
            <person name="Boomsma J."/>
            <person name="Zhang G."/>
        </authorList>
    </citation>
    <scope>NUCLEOTIDE SEQUENCE [LARGE SCALE GENOMIC DNA]</scope>
    <source>
        <strain evidence="8">MS0001</strain>
        <tissue evidence="8">Whole body</tissue>
    </source>
</reference>
<sequence length="92" mass="11277">MLAHKSKWCVAKGCNNNITEKRHFFSFPKEHDRWLQWIHACQRLDLQVMGPEYAYRNCRLCHLHFEEKWYKIGKIRAHLYPDAIPTIFFERE</sequence>
<dbReference type="EMBL" id="KQ976829">
    <property type="protein sequence ID" value="KYN07993.1"/>
    <property type="molecule type" value="Genomic_DNA"/>
</dbReference>
<evidence type="ECO:0000256" key="2">
    <source>
        <dbReference type="ARBA" id="ARBA00022771"/>
    </source>
</evidence>
<proteinExistence type="predicted"/>
<dbReference type="Pfam" id="PF05485">
    <property type="entry name" value="THAP"/>
    <property type="match status" value="1"/>
</dbReference>
<dbReference type="SMART" id="SM00980">
    <property type="entry name" value="THAP"/>
    <property type="match status" value="1"/>
</dbReference>
<evidence type="ECO:0000256" key="4">
    <source>
        <dbReference type="ARBA" id="ARBA00023125"/>
    </source>
</evidence>
<evidence type="ECO:0000313" key="9">
    <source>
        <dbReference type="EMBL" id="KYN07993.1"/>
    </source>
</evidence>
<dbReference type="GO" id="GO:0043565">
    <property type="term" value="F:sequence-specific DNA binding"/>
    <property type="evidence" value="ECO:0007669"/>
    <property type="project" value="InterPro"/>
</dbReference>
<dbReference type="STRING" id="456900.A0A151IL14"/>
<evidence type="ECO:0000256" key="1">
    <source>
        <dbReference type="ARBA" id="ARBA00022723"/>
    </source>
</evidence>
<gene>
    <name evidence="9" type="ORF">ALC62_01025</name>
    <name evidence="8" type="ORF">ALC62_03758</name>
    <name evidence="7" type="ORF">ALC62_10870</name>
</gene>
<dbReference type="SUPFAM" id="SSF57716">
    <property type="entry name" value="Glucocorticoid receptor-like (DNA-binding domain)"/>
    <property type="match status" value="1"/>
</dbReference>
<dbReference type="EMBL" id="KQ977146">
    <property type="protein sequence ID" value="KYN05300.1"/>
    <property type="molecule type" value="Genomic_DNA"/>
</dbReference>
<keyword evidence="2 5" id="KW-0863">Zinc-finger</keyword>
<dbReference type="PROSITE" id="PS50950">
    <property type="entry name" value="ZF_THAP"/>
    <property type="match status" value="1"/>
</dbReference>
<accession>A0A151IL14</accession>
<dbReference type="Proteomes" id="UP000078542">
    <property type="component" value="Unassembled WGS sequence"/>
</dbReference>
<dbReference type="GO" id="GO:0008270">
    <property type="term" value="F:zinc ion binding"/>
    <property type="evidence" value="ECO:0007669"/>
    <property type="project" value="UniProtKB-KW"/>
</dbReference>
<dbReference type="InterPro" id="IPR026516">
    <property type="entry name" value="THAP1/10"/>
</dbReference>
<dbReference type="EMBL" id="KQ977965">
    <property type="protein sequence ID" value="KYM98417.1"/>
    <property type="molecule type" value="Genomic_DNA"/>
</dbReference>
<evidence type="ECO:0000313" key="8">
    <source>
        <dbReference type="EMBL" id="KYN05300.1"/>
    </source>
</evidence>
<feature type="domain" description="THAP-type" evidence="6">
    <location>
        <begin position="1"/>
        <end position="88"/>
    </location>
</feature>
<dbReference type="PANTHER" id="PTHR46600">
    <property type="entry name" value="THAP DOMAIN-CONTAINING"/>
    <property type="match status" value="1"/>
</dbReference>
<organism evidence="8 10">
    <name type="scientific">Cyphomyrmex costatus</name>
    <dbReference type="NCBI Taxonomy" id="456900"/>
    <lineage>
        <taxon>Eukaryota</taxon>
        <taxon>Metazoa</taxon>
        <taxon>Ecdysozoa</taxon>
        <taxon>Arthropoda</taxon>
        <taxon>Hexapoda</taxon>
        <taxon>Insecta</taxon>
        <taxon>Pterygota</taxon>
        <taxon>Neoptera</taxon>
        <taxon>Endopterygota</taxon>
        <taxon>Hymenoptera</taxon>
        <taxon>Apocrita</taxon>
        <taxon>Aculeata</taxon>
        <taxon>Formicoidea</taxon>
        <taxon>Formicidae</taxon>
        <taxon>Myrmicinae</taxon>
        <taxon>Cyphomyrmex</taxon>
    </lineage>
</organism>
<dbReference type="InterPro" id="IPR006612">
    <property type="entry name" value="THAP_Znf"/>
</dbReference>
<evidence type="ECO:0000256" key="3">
    <source>
        <dbReference type="ARBA" id="ARBA00022833"/>
    </source>
</evidence>
<evidence type="ECO:0000313" key="10">
    <source>
        <dbReference type="Proteomes" id="UP000078542"/>
    </source>
</evidence>
<dbReference type="GO" id="GO:0016301">
    <property type="term" value="F:kinase activity"/>
    <property type="evidence" value="ECO:0007669"/>
    <property type="project" value="UniProtKB-KW"/>
</dbReference>
<keyword evidence="4 5" id="KW-0238">DNA-binding</keyword>
<keyword evidence="1" id="KW-0479">Metal-binding</keyword>
<evidence type="ECO:0000313" key="7">
    <source>
        <dbReference type="EMBL" id="KYM98417.1"/>
    </source>
</evidence>
<name>A0A151IL14_9HYME</name>
<keyword evidence="8" id="KW-0418">Kinase</keyword>
<dbReference type="AlphaFoldDB" id="A0A151IL14"/>
<keyword evidence="10" id="KW-1185">Reference proteome</keyword>
<keyword evidence="8" id="KW-0808">Transferase</keyword>
<keyword evidence="3" id="KW-0862">Zinc</keyword>
<dbReference type="PANTHER" id="PTHR46600:SF11">
    <property type="entry name" value="THAP DOMAIN-CONTAINING PROTEIN 10"/>
    <property type="match status" value="1"/>
</dbReference>
<evidence type="ECO:0000256" key="5">
    <source>
        <dbReference type="PROSITE-ProRule" id="PRU00309"/>
    </source>
</evidence>
<protein>
    <submittedName>
        <fullName evidence="8">52 kDa repressor of the inhibitor of the protein kinase</fullName>
    </submittedName>
</protein>
<evidence type="ECO:0000259" key="6">
    <source>
        <dbReference type="PROSITE" id="PS50950"/>
    </source>
</evidence>